<keyword evidence="3" id="KW-1185">Reference proteome</keyword>
<reference evidence="2 3" key="1">
    <citation type="submission" date="2014-04" db="EMBL/GenBank/DDBJ databases">
        <authorList>
            <consortium name="DOE Joint Genome Institute"/>
            <person name="Kuo A."/>
            <person name="Girlanda M."/>
            <person name="Perotto S."/>
            <person name="Kohler A."/>
            <person name="Nagy L.G."/>
            <person name="Floudas D."/>
            <person name="Copeland A."/>
            <person name="Barry K.W."/>
            <person name="Cichocki N."/>
            <person name="Veneault-Fourrey C."/>
            <person name="LaButti K."/>
            <person name="Lindquist E.A."/>
            <person name="Lipzen A."/>
            <person name="Lundell T."/>
            <person name="Morin E."/>
            <person name="Murat C."/>
            <person name="Sun H."/>
            <person name="Tunlid A."/>
            <person name="Henrissat B."/>
            <person name="Grigoriev I.V."/>
            <person name="Hibbett D.S."/>
            <person name="Martin F."/>
            <person name="Nordberg H.P."/>
            <person name="Cantor M.N."/>
            <person name="Hua S.X."/>
        </authorList>
    </citation>
    <scope>NUCLEOTIDE SEQUENCE [LARGE SCALE GENOMIC DNA]</scope>
    <source>
        <strain evidence="2 3">MUT 4182</strain>
    </source>
</reference>
<dbReference type="EMBL" id="KN823008">
    <property type="protein sequence ID" value="KIO27472.1"/>
    <property type="molecule type" value="Genomic_DNA"/>
</dbReference>
<dbReference type="OrthoDB" id="3222645at2759"/>
<sequence length="447" mass="50322">MFSFVKNTVQYRGANTSGEDPAMVCDPPPSQDASAARVHGTNEQTDSAEQLKLECQKLKTENLNLKTENLNLKTENHNLKIGSHNLHTDNHNLQVQNGELRAKNQALNSQIGQLNRVLESKQGDHNIKLEEKRFQLEQKEVELADMRKTLCMYDDCSEADITKMVETINTKIQNCSRNIAIRWIKEASKPSVGSGDQKPVTEEEAATLRSVIGVHLVDALQKSTPGQTKYAALFLQVAWRACIVATVTKILSSFSAPPADIEEAERRRIDATLQSISGKVMDGESQPAYGRWRYITHRYLKQVFPDEKQVIQSYKKEALGSCRMAGRLVMKTRFPDEHEFGLSLETKLEEIMADAVKLLTTFQEKWTTTNFEPYTPKEGAPFSAEDMEIGKQDKSLDNDHVACVTGVGLWYWGKKGRENTSGTPDKDIFKKVQVFTENNLHWIVGSA</sequence>
<evidence type="ECO:0000256" key="1">
    <source>
        <dbReference type="SAM" id="MobiDB-lite"/>
    </source>
</evidence>
<name>A0A0C3M1A3_9AGAM</name>
<dbReference type="HOGENOM" id="CLU_049656_0_0_1"/>
<dbReference type="Proteomes" id="UP000054248">
    <property type="component" value="Unassembled WGS sequence"/>
</dbReference>
<gene>
    <name evidence="2" type="ORF">M407DRAFT_190827</name>
</gene>
<accession>A0A0C3M1A3</accession>
<protein>
    <submittedName>
        <fullName evidence="2">Uncharacterized protein</fullName>
    </submittedName>
</protein>
<dbReference type="AlphaFoldDB" id="A0A0C3M1A3"/>
<proteinExistence type="predicted"/>
<evidence type="ECO:0000313" key="2">
    <source>
        <dbReference type="EMBL" id="KIO27472.1"/>
    </source>
</evidence>
<reference evidence="3" key="2">
    <citation type="submission" date="2015-01" db="EMBL/GenBank/DDBJ databases">
        <title>Evolutionary Origins and Diversification of the Mycorrhizal Mutualists.</title>
        <authorList>
            <consortium name="DOE Joint Genome Institute"/>
            <consortium name="Mycorrhizal Genomics Consortium"/>
            <person name="Kohler A."/>
            <person name="Kuo A."/>
            <person name="Nagy L.G."/>
            <person name="Floudas D."/>
            <person name="Copeland A."/>
            <person name="Barry K.W."/>
            <person name="Cichocki N."/>
            <person name="Veneault-Fourrey C."/>
            <person name="LaButti K."/>
            <person name="Lindquist E.A."/>
            <person name="Lipzen A."/>
            <person name="Lundell T."/>
            <person name="Morin E."/>
            <person name="Murat C."/>
            <person name="Riley R."/>
            <person name="Ohm R."/>
            <person name="Sun H."/>
            <person name="Tunlid A."/>
            <person name="Henrissat B."/>
            <person name="Grigoriev I.V."/>
            <person name="Hibbett D.S."/>
            <person name="Martin F."/>
        </authorList>
    </citation>
    <scope>NUCLEOTIDE SEQUENCE [LARGE SCALE GENOMIC DNA]</scope>
    <source>
        <strain evidence="3">MUT 4182</strain>
    </source>
</reference>
<organism evidence="2 3">
    <name type="scientific">Tulasnella calospora MUT 4182</name>
    <dbReference type="NCBI Taxonomy" id="1051891"/>
    <lineage>
        <taxon>Eukaryota</taxon>
        <taxon>Fungi</taxon>
        <taxon>Dikarya</taxon>
        <taxon>Basidiomycota</taxon>
        <taxon>Agaricomycotina</taxon>
        <taxon>Agaricomycetes</taxon>
        <taxon>Cantharellales</taxon>
        <taxon>Tulasnellaceae</taxon>
        <taxon>Tulasnella</taxon>
    </lineage>
</organism>
<evidence type="ECO:0000313" key="3">
    <source>
        <dbReference type="Proteomes" id="UP000054248"/>
    </source>
</evidence>
<feature type="region of interest" description="Disordered" evidence="1">
    <location>
        <begin position="13"/>
        <end position="46"/>
    </location>
</feature>